<organism evidence="1 2">
    <name type="scientific">Cellulomonas fimi</name>
    <dbReference type="NCBI Taxonomy" id="1708"/>
    <lineage>
        <taxon>Bacteria</taxon>
        <taxon>Bacillati</taxon>
        <taxon>Actinomycetota</taxon>
        <taxon>Actinomycetes</taxon>
        <taxon>Micrococcales</taxon>
        <taxon>Cellulomonadaceae</taxon>
        <taxon>Cellulomonas</taxon>
    </lineage>
</organism>
<keyword evidence="2" id="KW-1185">Reference proteome</keyword>
<dbReference type="AlphaFoldDB" id="A0A7Y0M0G9"/>
<proteinExistence type="predicted"/>
<protein>
    <submittedName>
        <fullName evidence="1">Uncharacterized protein</fullName>
    </submittedName>
</protein>
<evidence type="ECO:0000313" key="1">
    <source>
        <dbReference type="EMBL" id="NMR21490.1"/>
    </source>
</evidence>
<gene>
    <name evidence="1" type="ORF">HIR71_14910</name>
</gene>
<sequence length="288" mass="31034">MSIAAALGVEDIYGPLMTAAREAWQRWVVDDPSLGIVREVVDLPGWLKRSTPADRDVPMATLGALAVGDVDAAVALVWLLVPRAKRIAGKLAVAATDIDALVAGQLWIEIRSGNPPRSYVAVTIMRNVEKAVMAELGIGDAGERADKAWASTSVRDRVEAEPPSRDETPELQRVLRVVLQHLLDAGDIRVDEAKILASVAGKADWLNKPMRGRAGLTSPDVLEVLTWPEPTRARTMRREVGKVLDRVVVAAADLDVLGLLHNTTWNPDVGVCGVPALCPECIRAEFAA</sequence>
<name>A0A7Y0M0G9_CELFI</name>
<evidence type="ECO:0000313" key="2">
    <source>
        <dbReference type="Proteomes" id="UP000562124"/>
    </source>
</evidence>
<comment type="caution">
    <text evidence="1">The sequence shown here is derived from an EMBL/GenBank/DDBJ whole genome shotgun (WGS) entry which is preliminary data.</text>
</comment>
<reference evidence="1 2" key="1">
    <citation type="submission" date="2020-04" db="EMBL/GenBank/DDBJ databases">
        <title>Sequencing and Assembly of C. fimi.</title>
        <authorList>
            <person name="Ramsey A.R."/>
        </authorList>
    </citation>
    <scope>NUCLEOTIDE SEQUENCE [LARGE SCALE GENOMIC DNA]</scope>
    <source>
        <strain evidence="1 2">SB</strain>
    </source>
</reference>
<accession>A0A7Y0M0G9</accession>
<dbReference type="EMBL" id="JABCJJ010000038">
    <property type="protein sequence ID" value="NMR21490.1"/>
    <property type="molecule type" value="Genomic_DNA"/>
</dbReference>
<dbReference type="Proteomes" id="UP000562124">
    <property type="component" value="Unassembled WGS sequence"/>
</dbReference>